<dbReference type="GO" id="GO:0000981">
    <property type="term" value="F:DNA-binding transcription factor activity, RNA polymerase II-specific"/>
    <property type="evidence" value="ECO:0007669"/>
    <property type="project" value="InterPro"/>
</dbReference>
<dbReference type="SMART" id="SM00066">
    <property type="entry name" value="GAL4"/>
    <property type="match status" value="1"/>
</dbReference>
<dbReference type="PROSITE" id="PS00463">
    <property type="entry name" value="ZN2_CY6_FUNGAL_1"/>
    <property type="match status" value="1"/>
</dbReference>
<dbReference type="Pfam" id="PF00096">
    <property type="entry name" value="zf-C2H2"/>
    <property type="match status" value="2"/>
</dbReference>
<reference evidence="12" key="1">
    <citation type="journal article" date="2014" name="Genome Announc.">
        <title>Complete sequencing and chromosome-scale genome assembly of the industrial progenitor strain P2niaD18 from the penicillin producer Penicillium chrysogenum.</title>
        <authorList>
            <person name="Specht T."/>
            <person name="Dahlmann T.A."/>
            <person name="Zadra I."/>
            <person name="Kurnsteiner H."/>
            <person name="Kuck U."/>
        </authorList>
    </citation>
    <scope>NUCLEOTIDE SEQUENCE [LARGE SCALE GENOMIC DNA]</scope>
    <source>
        <strain evidence="12">P2niaD18</strain>
    </source>
</reference>
<evidence type="ECO:0000256" key="4">
    <source>
        <dbReference type="ARBA" id="ARBA00023015"/>
    </source>
</evidence>
<dbReference type="Gene3D" id="4.10.240.10">
    <property type="entry name" value="Zn(2)-C6 fungal-type DNA-binding domain"/>
    <property type="match status" value="1"/>
</dbReference>
<evidence type="ECO:0000256" key="1">
    <source>
        <dbReference type="ARBA" id="ARBA00022723"/>
    </source>
</evidence>
<dbReference type="GO" id="GO:0003677">
    <property type="term" value="F:DNA binding"/>
    <property type="evidence" value="ECO:0007669"/>
    <property type="project" value="UniProtKB-KW"/>
</dbReference>
<dbReference type="CDD" id="cd12148">
    <property type="entry name" value="fungal_TF_MHR"/>
    <property type="match status" value="1"/>
</dbReference>
<keyword evidence="2 8" id="KW-0863">Zinc-finger</keyword>
<feature type="region of interest" description="Disordered" evidence="9">
    <location>
        <begin position="305"/>
        <end position="332"/>
    </location>
</feature>
<organism evidence="12">
    <name type="scientific">Penicillium chrysogenum</name>
    <name type="common">Penicillium notatum</name>
    <dbReference type="NCBI Taxonomy" id="5076"/>
    <lineage>
        <taxon>Eukaryota</taxon>
        <taxon>Fungi</taxon>
        <taxon>Dikarya</taxon>
        <taxon>Ascomycota</taxon>
        <taxon>Pezizomycotina</taxon>
        <taxon>Eurotiomycetes</taxon>
        <taxon>Eurotiomycetidae</taxon>
        <taxon>Eurotiales</taxon>
        <taxon>Aspergillaceae</taxon>
        <taxon>Penicillium</taxon>
        <taxon>Penicillium chrysogenum species complex</taxon>
    </lineage>
</organism>
<evidence type="ECO:0000256" key="8">
    <source>
        <dbReference type="PROSITE-ProRule" id="PRU00042"/>
    </source>
</evidence>
<dbReference type="EMBL" id="CM002801">
    <property type="protein sequence ID" value="KZN83763.1"/>
    <property type="molecule type" value="Genomic_DNA"/>
</dbReference>
<dbReference type="PROSITE" id="PS50157">
    <property type="entry name" value="ZINC_FINGER_C2H2_2"/>
    <property type="match status" value="2"/>
</dbReference>
<accession>A0A162BY84</accession>
<dbReference type="InterPro" id="IPR036864">
    <property type="entry name" value="Zn2-C6_fun-type_DNA-bd_sf"/>
</dbReference>
<dbReference type="GO" id="GO:0006351">
    <property type="term" value="P:DNA-templated transcription"/>
    <property type="evidence" value="ECO:0007669"/>
    <property type="project" value="InterPro"/>
</dbReference>
<dbReference type="PANTHER" id="PTHR47660:SF7">
    <property type="entry name" value="TRANSCRIPTION FACTOR WITH C2H2 AND ZN(2)-CYS(6) DNA BINDING DOMAIN (EUROFUNG)"/>
    <property type="match status" value="1"/>
</dbReference>
<dbReference type="PANTHER" id="PTHR47660">
    <property type="entry name" value="TRANSCRIPTION FACTOR WITH C2H2 AND ZN(2)-CYS(6) DNA BINDING DOMAIN (EUROFUNG)-RELATED-RELATED"/>
    <property type="match status" value="1"/>
</dbReference>
<dbReference type="CDD" id="cd00067">
    <property type="entry name" value="GAL4"/>
    <property type="match status" value="1"/>
</dbReference>
<evidence type="ECO:0000256" key="2">
    <source>
        <dbReference type="ARBA" id="ARBA00022771"/>
    </source>
</evidence>
<keyword evidence="1" id="KW-0479">Metal-binding</keyword>
<keyword evidence="5" id="KW-0238">DNA-binding</keyword>
<dbReference type="SUPFAM" id="SSF57667">
    <property type="entry name" value="beta-beta-alpha zinc fingers"/>
    <property type="match status" value="1"/>
</dbReference>
<dbReference type="Proteomes" id="UP000076449">
    <property type="component" value="Chromosome IV"/>
</dbReference>
<evidence type="ECO:0000259" key="11">
    <source>
        <dbReference type="PROSITE" id="PS50157"/>
    </source>
</evidence>
<dbReference type="InterPro" id="IPR013087">
    <property type="entry name" value="Znf_C2H2_type"/>
</dbReference>
<feature type="domain" description="C2H2-type" evidence="11">
    <location>
        <begin position="14"/>
        <end position="41"/>
    </location>
</feature>
<dbReference type="PROSITE" id="PS50048">
    <property type="entry name" value="ZN2_CY6_FUNGAL_2"/>
    <property type="match status" value="1"/>
</dbReference>
<keyword evidence="6" id="KW-0804">Transcription</keyword>
<gene>
    <name evidence="12" type="ORF">EN45_108710</name>
</gene>
<dbReference type="SUPFAM" id="SSF57701">
    <property type="entry name" value="Zn2/Cys6 DNA-binding domain"/>
    <property type="match status" value="1"/>
</dbReference>
<evidence type="ECO:0000256" key="5">
    <source>
        <dbReference type="ARBA" id="ARBA00023125"/>
    </source>
</evidence>
<dbReference type="Pfam" id="PF04082">
    <property type="entry name" value="Fungal_trans"/>
    <property type="match status" value="1"/>
</dbReference>
<feature type="domain" description="Zn(2)-C6 fungal-type" evidence="10">
    <location>
        <begin position="79"/>
        <end position="108"/>
    </location>
</feature>
<keyword evidence="3" id="KW-0862">Zinc</keyword>
<sequence length="990" mass="109840">MNSDHSPTHRGGLIQCDVCQATFTRQEHLNRHIRSHTTEKPFQCLQCGKSFTRLDVLHRHNQSHVSKPLGDRSGKKFRACKECAVSRVRCSRGDPCERCSQREIQCIYPVAEKRKTQSSLDRRHSSPRPTTSISSSAPGSPANSSQLEPSRPPVDSAGVSAPSTAPHTLGLDPGMQPLNPLSSTSDSTNHWGWLPLQSSGTLPGASTEVINGNMPVFDSQILEKDLNEWVGNMASVNWLSPQGPDFFPDAQLDDLLLLGISAGVAGQGETVNGLENYGLEKTNDAPPLLENSNVASVPALPHQFSGDQQTPVMEPVHSASGETTADTPVSRPPEGTYYVEGSAGRAPFQGKSSWRASRYSPWGSNLGSTGRRTPVSERAESSCGLFVSEMVYKDCVRSFAAEANRLEIGPDMASIPSLGEMQDLVQLYFVGFHPTYPFLLKHPSIFIPSSHWILLLAVAATGSRYSSKARYHLLGESLIYVVDQILCNRLNNPVVGDGNQLWNPVPEVEEKRALDFVTLQAALLNYLSLLHCGQNGAVQRALNRRYHLIEAYRSLNLLSVAGKPSSEIRGEADPEDVFRHWLDSESLIRTGWMIWLLDSITSYQFHCTPLVHLGEVKARLPCREDIWDISSSPEPGCNLNCQSVTLLEALEMLYMEKKLPPNLGDLSSSVLIFAICRRNQEASAQHQTELTFWSPNAEKQPRQIPRPTEETWPPAIPSLSKWRNSACDCFDILHWNANSIAARVGGWEHPTILHLHIARLMLLAPVQHIQKLAVYPLAPLTSPNSIPAAHMTARYHTLRWAIRDQYKARLCIVHAGALLWHVRRYSSNSFLEPFGVYAATLIIWAYSISMQTMRSHNLPQAIVPEPQPLPHHSTRQEEPSIGETVLESEDSDCETEPTVIQLDRPCDDEIVQAYVRFGHNMSARMHRVGDICEASAPRRILKQGIRLLTSDVTDPDGVRPGWGVEKSYIDSLNTFITSPVVSQKNDHLSP</sequence>
<dbReference type="Gene3D" id="3.30.160.60">
    <property type="entry name" value="Classic Zinc Finger"/>
    <property type="match status" value="2"/>
</dbReference>
<feature type="region of interest" description="Disordered" evidence="9">
    <location>
        <begin position="866"/>
        <end position="892"/>
    </location>
</feature>
<evidence type="ECO:0000256" key="7">
    <source>
        <dbReference type="ARBA" id="ARBA00023242"/>
    </source>
</evidence>
<dbReference type="PROSITE" id="PS00028">
    <property type="entry name" value="ZINC_FINGER_C2H2_1"/>
    <property type="match status" value="2"/>
</dbReference>
<keyword evidence="4" id="KW-0805">Transcription regulation</keyword>
<evidence type="ECO:0000259" key="10">
    <source>
        <dbReference type="PROSITE" id="PS50048"/>
    </source>
</evidence>
<dbReference type="GO" id="GO:0008270">
    <property type="term" value="F:zinc ion binding"/>
    <property type="evidence" value="ECO:0007669"/>
    <property type="project" value="UniProtKB-KW"/>
</dbReference>
<dbReference type="AlphaFoldDB" id="A0A162BY84"/>
<evidence type="ECO:0000313" key="12">
    <source>
        <dbReference type="EMBL" id="KZN83763.1"/>
    </source>
</evidence>
<feature type="compositionally biased region" description="Low complexity" evidence="9">
    <location>
        <begin position="127"/>
        <end position="145"/>
    </location>
</feature>
<feature type="compositionally biased region" description="Basic and acidic residues" evidence="9">
    <location>
        <begin position="115"/>
        <end position="124"/>
    </location>
</feature>
<dbReference type="InterPro" id="IPR036236">
    <property type="entry name" value="Znf_C2H2_sf"/>
</dbReference>
<dbReference type="SMART" id="SM00355">
    <property type="entry name" value="ZnF_C2H2"/>
    <property type="match status" value="2"/>
</dbReference>
<name>A0A162BY84_PENCH</name>
<evidence type="ECO:0000256" key="3">
    <source>
        <dbReference type="ARBA" id="ARBA00022833"/>
    </source>
</evidence>
<dbReference type="InterPro" id="IPR001138">
    <property type="entry name" value="Zn2Cys6_DnaBD"/>
</dbReference>
<feature type="domain" description="C2H2-type" evidence="11">
    <location>
        <begin position="42"/>
        <end position="69"/>
    </location>
</feature>
<evidence type="ECO:0000256" key="9">
    <source>
        <dbReference type="SAM" id="MobiDB-lite"/>
    </source>
</evidence>
<evidence type="ECO:0000256" key="6">
    <source>
        <dbReference type="ARBA" id="ARBA00023163"/>
    </source>
</evidence>
<dbReference type="FunFam" id="3.30.160.60:FF:002343">
    <property type="entry name" value="Zinc finger protein 33A"/>
    <property type="match status" value="1"/>
</dbReference>
<dbReference type="Pfam" id="PF00172">
    <property type="entry name" value="Zn_clus"/>
    <property type="match status" value="1"/>
</dbReference>
<keyword evidence="7" id="KW-0539">Nucleus</keyword>
<protein>
    <submittedName>
        <fullName evidence="12">Zinc finger protein</fullName>
    </submittedName>
</protein>
<proteinExistence type="predicted"/>
<dbReference type="InterPro" id="IPR007219">
    <property type="entry name" value="XnlR_reg_dom"/>
</dbReference>
<feature type="region of interest" description="Disordered" evidence="9">
    <location>
        <begin position="115"/>
        <end position="186"/>
    </location>
</feature>